<reference evidence="2 3" key="1">
    <citation type="journal article" date="2013" name="Genome Biol.">
        <title>The genome sequence of the most widely cultivated cacao type and its use to identify candidate genes regulating pod color.</title>
        <authorList>
            <person name="Motamayor J.C."/>
            <person name="Mockaitis K."/>
            <person name="Schmutz J."/>
            <person name="Haiminen N."/>
            <person name="Iii D.L."/>
            <person name="Cornejo O."/>
            <person name="Findley S.D."/>
            <person name="Zheng P."/>
            <person name="Utro F."/>
            <person name="Royaert S."/>
            <person name="Saski C."/>
            <person name="Jenkins J."/>
            <person name="Podicheti R."/>
            <person name="Zhao M."/>
            <person name="Scheffler B.E."/>
            <person name="Stack J.C."/>
            <person name="Feltus F.A."/>
            <person name="Mustiga G.M."/>
            <person name="Amores F."/>
            <person name="Phillips W."/>
            <person name="Marelli J.P."/>
            <person name="May G.D."/>
            <person name="Shapiro H."/>
            <person name="Ma J."/>
            <person name="Bustamante C.D."/>
            <person name="Schnell R.J."/>
            <person name="Main D."/>
            <person name="Gilbert D."/>
            <person name="Parida L."/>
            <person name="Kuhn D.N."/>
        </authorList>
    </citation>
    <scope>NUCLEOTIDE SEQUENCE [LARGE SCALE GENOMIC DNA]</scope>
    <source>
        <strain evidence="3">cv. Matina 1-6</strain>
    </source>
</reference>
<evidence type="ECO:0000313" key="2">
    <source>
        <dbReference type="EMBL" id="EOX91007.1"/>
    </source>
</evidence>
<feature type="region of interest" description="Disordered" evidence="1">
    <location>
        <begin position="77"/>
        <end position="96"/>
    </location>
</feature>
<dbReference type="HOGENOM" id="CLU_2363847_0_0_1"/>
<dbReference type="EMBL" id="CM001879">
    <property type="protein sequence ID" value="EOX91007.1"/>
    <property type="molecule type" value="Genomic_DNA"/>
</dbReference>
<keyword evidence="3" id="KW-1185">Reference proteome</keyword>
<proteinExistence type="predicted"/>
<name>A0A061DG01_THECC</name>
<dbReference type="Proteomes" id="UP000026915">
    <property type="component" value="Chromosome 1"/>
</dbReference>
<gene>
    <name evidence="2" type="ORF">TCM_000319</name>
</gene>
<accession>A0A061DG01</accession>
<dbReference type="Gramene" id="EOX91007">
    <property type="protein sequence ID" value="EOX91007"/>
    <property type="gene ID" value="TCM_000319"/>
</dbReference>
<protein>
    <submittedName>
        <fullName evidence="2">Uncharacterized protein</fullName>
    </submittedName>
</protein>
<sequence>MIVVTDAMLQTQSKVAWWRRPILIEPHVFCCRSSPEDEQYLSLPSCQWLSFSPIINGQFGLRPFRTRPAMAAEDIEGGLPKSFSGQSPKQALCHSL</sequence>
<evidence type="ECO:0000313" key="3">
    <source>
        <dbReference type="Proteomes" id="UP000026915"/>
    </source>
</evidence>
<dbReference type="InParanoid" id="A0A061DG01"/>
<dbReference type="AlphaFoldDB" id="A0A061DG01"/>
<organism evidence="2 3">
    <name type="scientific">Theobroma cacao</name>
    <name type="common">Cacao</name>
    <name type="synonym">Cocoa</name>
    <dbReference type="NCBI Taxonomy" id="3641"/>
    <lineage>
        <taxon>Eukaryota</taxon>
        <taxon>Viridiplantae</taxon>
        <taxon>Streptophyta</taxon>
        <taxon>Embryophyta</taxon>
        <taxon>Tracheophyta</taxon>
        <taxon>Spermatophyta</taxon>
        <taxon>Magnoliopsida</taxon>
        <taxon>eudicotyledons</taxon>
        <taxon>Gunneridae</taxon>
        <taxon>Pentapetalae</taxon>
        <taxon>rosids</taxon>
        <taxon>malvids</taxon>
        <taxon>Malvales</taxon>
        <taxon>Malvaceae</taxon>
        <taxon>Byttnerioideae</taxon>
        <taxon>Theobroma</taxon>
    </lineage>
</organism>
<evidence type="ECO:0000256" key="1">
    <source>
        <dbReference type="SAM" id="MobiDB-lite"/>
    </source>
</evidence>